<dbReference type="CDD" id="cd07984">
    <property type="entry name" value="LPLAT_LABLAT-like"/>
    <property type="match status" value="1"/>
</dbReference>
<organism evidence="8 9">
    <name type="scientific">Aquimarina algicola</name>
    <dbReference type="NCBI Taxonomy" id="2589995"/>
    <lineage>
        <taxon>Bacteria</taxon>
        <taxon>Pseudomonadati</taxon>
        <taxon>Bacteroidota</taxon>
        <taxon>Flavobacteriia</taxon>
        <taxon>Flavobacteriales</taxon>
        <taxon>Flavobacteriaceae</taxon>
        <taxon>Aquimarina</taxon>
    </lineage>
</organism>
<feature type="transmembrane region" description="Helical" evidence="7">
    <location>
        <begin position="23"/>
        <end position="41"/>
    </location>
</feature>
<dbReference type="OrthoDB" id="9801955at2"/>
<dbReference type="Pfam" id="PF03279">
    <property type="entry name" value="Lip_A_acyltrans"/>
    <property type="match status" value="1"/>
</dbReference>
<evidence type="ECO:0000256" key="2">
    <source>
        <dbReference type="ARBA" id="ARBA00022475"/>
    </source>
</evidence>
<keyword evidence="5 7" id="KW-0472">Membrane</keyword>
<evidence type="ECO:0000256" key="7">
    <source>
        <dbReference type="SAM" id="Phobius"/>
    </source>
</evidence>
<evidence type="ECO:0000313" key="9">
    <source>
        <dbReference type="Proteomes" id="UP000315540"/>
    </source>
</evidence>
<dbReference type="AlphaFoldDB" id="A0A504J1S4"/>
<gene>
    <name evidence="8" type="ORF">FHK87_23775</name>
</gene>
<evidence type="ECO:0000313" key="8">
    <source>
        <dbReference type="EMBL" id="TPN82442.1"/>
    </source>
</evidence>
<evidence type="ECO:0000256" key="5">
    <source>
        <dbReference type="ARBA" id="ARBA00023136"/>
    </source>
</evidence>
<keyword evidence="4 8" id="KW-0808">Transferase</keyword>
<keyword evidence="6 8" id="KW-0012">Acyltransferase</keyword>
<dbReference type="InterPro" id="IPR004960">
    <property type="entry name" value="LipA_acyltrans"/>
</dbReference>
<accession>A0A504J1S4</accession>
<comment type="subcellular location">
    <subcellularLocation>
        <location evidence="1">Cell inner membrane</location>
    </subcellularLocation>
</comment>
<dbReference type="GO" id="GO:0009247">
    <property type="term" value="P:glycolipid biosynthetic process"/>
    <property type="evidence" value="ECO:0007669"/>
    <property type="project" value="UniProtKB-ARBA"/>
</dbReference>
<dbReference type="PIRSF" id="PIRSF026649">
    <property type="entry name" value="MsbB"/>
    <property type="match status" value="1"/>
</dbReference>
<reference evidence="8 9" key="1">
    <citation type="submission" date="2019-06" db="EMBL/GenBank/DDBJ databases">
        <authorList>
            <person name="Meng X."/>
        </authorList>
    </citation>
    <scope>NUCLEOTIDE SEQUENCE [LARGE SCALE GENOMIC DNA]</scope>
    <source>
        <strain evidence="8 9">M625</strain>
    </source>
</reference>
<evidence type="ECO:0000256" key="4">
    <source>
        <dbReference type="ARBA" id="ARBA00022679"/>
    </source>
</evidence>
<dbReference type="GO" id="GO:0005886">
    <property type="term" value="C:plasma membrane"/>
    <property type="evidence" value="ECO:0007669"/>
    <property type="project" value="UniProtKB-SubCell"/>
</dbReference>
<proteinExistence type="predicted"/>
<dbReference type="Proteomes" id="UP000315540">
    <property type="component" value="Unassembled WGS sequence"/>
</dbReference>
<dbReference type="PANTHER" id="PTHR30606:SF10">
    <property type="entry name" value="PHOSPHATIDYLINOSITOL MANNOSIDE ACYLTRANSFERASE"/>
    <property type="match status" value="1"/>
</dbReference>
<dbReference type="PANTHER" id="PTHR30606">
    <property type="entry name" value="LIPID A BIOSYNTHESIS LAUROYL ACYLTRANSFERASE"/>
    <property type="match status" value="1"/>
</dbReference>
<comment type="caution">
    <text evidence="8">The sequence shown here is derived from an EMBL/GenBank/DDBJ whole genome shotgun (WGS) entry which is preliminary data.</text>
</comment>
<name>A0A504J1S4_9FLAO</name>
<evidence type="ECO:0000256" key="3">
    <source>
        <dbReference type="ARBA" id="ARBA00022519"/>
    </source>
</evidence>
<keyword evidence="7" id="KW-0812">Transmembrane</keyword>
<sequence length="295" mass="35273">MQLLIYRLVYPILWIISRLPWRLLYAFSTFSFFFIFHIVGYRKKTVSSNLRLVFPEKSTTEIKKIQKNFYKHMCDMFIEMIKSLSISKEDMIKRFEVIDTHTFKEVQSQGKSIIVLMGHYASYEWAIAAQFVMDFPIVGVYKKIKNKYFDQLVHRIRGKFDTRLVNSHTVIKTITRDKVHGKLCAYGLLSDQSPKLKNDLYWTDFMNIRVPVITGGEILAKRLDLPVMYLNVEKVKRGHYHAKFIPITNTPKDCEEHYITKTYLKLLETQIKNKPEYYLWTHKRWKHRDKENINP</sequence>
<protein>
    <submittedName>
        <fullName evidence="8">Lysophospholipid acyltransferase family protein</fullName>
    </submittedName>
</protein>
<keyword evidence="7" id="KW-1133">Transmembrane helix</keyword>
<dbReference type="GO" id="GO:0016746">
    <property type="term" value="F:acyltransferase activity"/>
    <property type="evidence" value="ECO:0007669"/>
    <property type="project" value="UniProtKB-KW"/>
</dbReference>
<keyword evidence="2" id="KW-1003">Cell membrane</keyword>
<evidence type="ECO:0000256" key="1">
    <source>
        <dbReference type="ARBA" id="ARBA00004533"/>
    </source>
</evidence>
<evidence type="ECO:0000256" key="6">
    <source>
        <dbReference type="ARBA" id="ARBA00023315"/>
    </source>
</evidence>
<dbReference type="EMBL" id="VFWZ01000009">
    <property type="protein sequence ID" value="TPN82442.1"/>
    <property type="molecule type" value="Genomic_DNA"/>
</dbReference>
<keyword evidence="3" id="KW-0997">Cell inner membrane</keyword>
<keyword evidence="9" id="KW-1185">Reference proteome</keyword>
<dbReference type="RefSeq" id="WP_140597374.1">
    <property type="nucleotide sequence ID" value="NZ_VFWZ01000009.1"/>
</dbReference>